<dbReference type="HOGENOM" id="CLU_1010649_0_0_11"/>
<evidence type="ECO:0000313" key="3">
    <source>
        <dbReference type="Proteomes" id="UP000034034"/>
    </source>
</evidence>
<reference evidence="2" key="1">
    <citation type="submission" date="2019-08" db="EMBL/GenBank/DDBJ databases">
        <title>Complete genome sequence of a mangrove-derived Streptomyces xiamenensis.</title>
        <authorList>
            <person name="Xu J."/>
        </authorList>
    </citation>
    <scope>NUCLEOTIDE SEQUENCE</scope>
    <source>
        <strain evidence="2">318</strain>
    </source>
</reference>
<dbReference type="Gene3D" id="3.60.10.10">
    <property type="entry name" value="Endonuclease/exonuclease/phosphatase"/>
    <property type="match status" value="1"/>
</dbReference>
<dbReference type="GO" id="GO:0016020">
    <property type="term" value="C:membrane"/>
    <property type="evidence" value="ECO:0007669"/>
    <property type="project" value="GOC"/>
</dbReference>
<dbReference type="GO" id="GO:0004519">
    <property type="term" value="F:endonuclease activity"/>
    <property type="evidence" value="ECO:0007669"/>
    <property type="project" value="UniProtKB-KW"/>
</dbReference>
<dbReference type="Pfam" id="PF03372">
    <property type="entry name" value="Exo_endo_phos"/>
    <property type="match status" value="1"/>
</dbReference>
<dbReference type="EMBL" id="CP009922">
    <property type="protein sequence ID" value="AKG46182.1"/>
    <property type="molecule type" value="Genomic_DNA"/>
</dbReference>
<keyword evidence="2" id="KW-0378">Hydrolase</keyword>
<dbReference type="PATRIC" id="fig|408015.6.peg.4857"/>
<keyword evidence="3" id="KW-1185">Reference proteome</keyword>
<dbReference type="KEGG" id="sxi:SXIM_47980"/>
<dbReference type="InterPro" id="IPR005135">
    <property type="entry name" value="Endo/exonuclease/phosphatase"/>
</dbReference>
<dbReference type="PANTHER" id="PTHR14859:SF1">
    <property type="entry name" value="PGAP2-INTERACTING PROTEIN"/>
    <property type="match status" value="1"/>
</dbReference>
<accession>A0A0F7G134</accession>
<dbReference type="Proteomes" id="UP000034034">
    <property type="component" value="Chromosome"/>
</dbReference>
<keyword evidence="2" id="KW-0255">Endonuclease</keyword>
<name>A0A0F7G134_9ACTN</name>
<dbReference type="GO" id="GO:0006506">
    <property type="term" value="P:GPI anchor biosynthetic process"/>
    <property type="evidence" value="ECO:0007669"/>
    <property type="project" value="TreeGrafter"/>
</dbReference>
<feature type="domain" description="Endonuclease/exonuclease/phosphatase" evidence="1">
    <location>
        <begin position="4"/>
        <end position="265"/>
    </location>
</feature>
<dbReference type="AlphaFoldDB" id="A0A0F7G134"/>
<protein>
    <submittedName>
        <fullName evidence="2">Endonuclease/exonuclease/phosphatase family protein</fullName>
    </submittedName>
</protein>
<organism evidence="2 3">
    <name type="scientific">Streptomyces xiamenensis</name>
    <dbReference type="NCBI Taxonomy" id="408015"/>
    <lineage>
        <taxon>Bacteria</taxon>
        <taxon>Bacillati</taxon>
        <taxon>Actinomycetota</taxon>
        <taxon>Actinomycetes</taxon>
        <taxon>Kitasatosporales</taxon>
        <taxon>Streptomycetaceae</taxon>
        <taxon>Streptomyces</taxon>
    </lineage>
</organism>
<keyword evidence="2" id="KW-0540">Nuclease</keyword>
<gene>
    <name evidence="2" type="ORF">SXIM_47980</name>
</gene>
<dbReference type="SUPFAM" id="SSF56219">
    <property type="entry name" value="DNase I-like"/>
    <property type="match status" value="1"/>
</dbReference>
<proteinExistence type="predicted"/>
<dbReference type="InterPro" id="IPR036691">
    <property type="entry name" value="Endo/exonu/phosph_ase_sf"/>
</dbReference>
<evidence type="ECO:0000313" key="2">
    <source>
        <dbReference type="EMBL" id="AKG46182.1"/>
    </source>
</evidence>
<dbReference type="InterPro" id="IPR051916">
    <property type="entry name" value="GPI-anchor_lipid_remodeler"/>
</dbReference>
<dbReference type="PANTHER" id="PTHR14859">
    <property type="entry name" value="CALCOFLUOR WHITE HYPERSENSITIVE PROTEIN PRECURSOR"/>
    <property type="match status" value="1"/>
</dbReference>
<dbReference type="STRING" id="408015.SXIM_47980"/>
<dbReference type="GO" id="GO:0004527">
    <property type="term" value="F:exonuclease activity"/>
    <property type="evidence" value="ECO:0007669"/>
    <property type="project" value="UniProtKB-KW"/>
</dbReference>
<evidence type="ECO:0000259" key="1">
    <source>
        <dbReference type="Pfam" id="PF03372"/>
    </source>
</evidence>
<dbReference type="RefSeq" id="WP_030730874.1">
    <property type="nucleotide sequence ID" value="NZ_CP009922.3"/>
</dbReference>
<sequence length="274" mass="29229">MRFLTWNLWWRFGPWERRQAAITAVLRAEQPDVCGLQEVWSTAEGHLAEHLAAELGLHLAWAPAALPPHWSERIPASAPPGLGVGLAVLSRWPIEESAVLPLPRGDGPDEGRVALYARIAAPGGPVPFFTTHLHSGPAGSGVRCAQVRALARMVADRRGGGAFPPVITGDFNAEPDSDEIRLFGGRLTAPAVPGQMLLDAWRYAEPGQPSATWDTANPYLAGGLGLNIRVDYIHTGLPAADGTGRVRSVRRAGDGPVDGVWPSDHLAVVAELEA</sequence>